<keyword evidence="2" id="KW-0472">Membrane</keyword>
<sequence>MSAARESESIPFTAGLTFRQAAATLLIVLVLGLIAGAIELMTDWRSMRGEIRQQSHGTLELVRGPAAEAAYQFNDELAEQVVEGLFANRQIQRVLLLDDFGGVIAERDRAGAEEPGPLVTWLFGDVADFSINLYHGPEGAGGEHVGTLGVTLAETEIASSFMERGLVIVVVGLAKALIISALVVLIFYFMITRPLLGLHSAISRIDPARPGAWSRPRFRGHDRDELGRIVESLDALMLAFQQGLEQRDKARDENVRMGAELDVSRRIQHILLPSAEELAAISTLDIATYMEAADEVGGDYYDILSHADGVRIGIGDVTGHGLESGVVMLMTQSAVRTMLASGEADIVRVMAVLNNIIYNNVQRMGSGKNLTLALLDYQPVSDRAPALNGESGRLRISGQHETVIVIRADGSEQVIDTDELGFPIGLVEEMAEFVGETSITLGSGDLVVLYTDGITEAADEENRLYGQEQLLDVVRRCHRLAAEDIKEAIVSDVKRHIGGQVLFDDLTLVILKQR</sequence>
<feature type="domain" description="PPM-type phosphatase" evidence="3">
    <location>
        <begin position="281"/>
        <end position="513"/>
    </location>
</feature>
<dbReference type="InterPro" id="IPR052016">
    <property type="entry name" value="Bact_Sigma-Reg"/>
</dbReference>
<keyword evidence="2" id="KW-1133">Transmembrane helix</keyword>
<dbReference type="AlphaFoldDB" id="A0AAE3KAU8"/>
<proteinExistence type="predicted"/>
<dbReference type="InterPro" id="IPR001932">
    <property type="entry name" value="PPM-type_phosphatase-like_dom"/>
</dbReference>
<evidence type="ECO:0000256" key="1">
    <source>
        <dbReference type="ARBA" id="ARBA00022801"/>
    </source>
</evidence>
<evidence type="ECO:0000256" key="2">
    <source>
        <dbReference type="SAM" id="Phobius"/>
    </source>
</evidence>
<dbReference type="Proteomes" id="UP001205843">
    <property type="component" value="Unassembled WGS sequence"/>
</dbReference>
<dbReference type="GO" id="GO:0016791">
    <property type="term" value="F:phosphatase activity"/>
    <property type="evidence" value="ECO:0007669"/>
    <property type="project" value="TreeGrafter"/>
</dbReference>
<name>A0AAE3KAU8_9GAMM</name>
<dbReference type="PANTHER" id="PTHR43156:SF2">
    <property type="entry name" value="STAGE II SPORULATION PROTEIN E"/>
    <property type="match status" value="1"/>
</dbReference>
<dbReference type="Gene3D" id="3.60.40.10">
    <property type="entry name" value="PPM-type phosphatase domain"/>
    <property type="match status" value="1"/>
</dbReference>
<dbReference type="EMBL" id="JALJXV010000004">
    <property type="protein sequence ID" value="MCP1674810.1"/>
    <property type="molecule type" value="Genomic_DNA"/>
</dbReference>
<keyword evidence="1 4" id="KW-0378">Hydrolase</keyword>
<feature type="transmembrane region" description="Helical" evidence="2">
    <location>
        <begin position="20"/>
        <end position="42"/>
    </location>
</feature>
<evidence type="ECO:0000259" key="3">
    <source>
        <dbReference type="SMART" id="SM00331"/>
    </source>
</evidence>
<comment type="caution">
    <text evidence="4">The sequence shown here is derived from an EMBL/GenBank/DDBJ whole genome shotgun (WGS) entry which is preliminary data.</text>
</comment>
<dbReference type="InterPro" id="IPR036457">
    <property type="entry name" value="PPM-type-like_dom_sf"/>
</dbReference>
<evidence type="ECO:0000313" key="5">
    <source>
        <dbReference type="Proteomes" id="UP001205843"/>
    </source>
</evidence>
<dbReference type="RefSeq" id="WP_253477246.1">
    <property type="nucleotide sequence ID" value="NZ_JALJXV010000004.1"/>
</dbReference>
<accession>A0AAE3KAU8</accession>
<dbReference type="EC" id="3.1.3.3" evidence="4"/>
<evidence type="ECO:0000313" key="4">
    <source>
        <dbReference type="EMBL" id="MCP1674810.1"/>
    </source>
</evidence>
<dbReference type="Pfam" id="PF07228">
    <property type="entry name" value="SpoIIE"/>
    <property type="match status" value="1"/>
</dbReference>
<keyword evidence="5" id="KW-1185">Reference proteome</keyword>
<dbReference type="SMART" id="SM00331">
    <property type="entry name" value="PP2C_SIG"/>
    <property type="match status" value="1"/>
</dbReference>
<organism evidence="4 5">
    <name type="scientific">Natronocella acetinitrilica</name>
    <dbReference type="NCBI Taxonomy" id="414046"/>
    <lineage>
        <taxon>Bacteria</taxon>
        <taxon>Pseudomonadati</taxon>
        <taxon>Pseudomonadota</taxon>
        <taxon>Gammaproteobacteria</taxon>
        <taxon>Chromatiales</taxon>
        <taxon>Ectothiorhodospiraceae</taxon>
        <taxon>Natronocella</taxon>
    </lineage>
</organism>
<dbReference type="PANTHER" id="PTHR43156">
    <property type="entry name" value="STAGE II SPORULATION PROTEIN E-RELATED"/>
    <property type="match status" value="1"/>
</dbReference>
<dbReference type="SUPFAM" id="SSF81606">
    <property type="entry name" value="PP2C-like"/>
    <property type="match status" value="1"/>
</dbReference>
<protein>
    <submittedName>
        <fullName evidence="4">Sigma-B regulation protein RsbU (Phosphoserine phosphatase)</fullName>
        <ecNumber evidence="4">3.1.3.3</ecNumber>
    </submittedName>
</protein>
<gene>
    <name evidence="4" type="ORF">J2T57_001948</name>
</gene>
<reference evidence="4" key="1">
    <citation type="submission" date="2022-03" db="EMBL/GenBank/DDBJ databases">
        <title>Genomic Encyclopedia of Type Strains, Phase III (KMG-III): the genomes of soil and plant-associated and newly described type strains.</title>
        <authorList>
            <person name="Whitman W."/>
        </authorList>
    </citation>
    <scope>NUCLEOTIDE SEQUENCE</scope>
    <source>
        <strain evidence="4">ANL 6-2</strain>
    </source>
</reference>
<keyword evidence="2" id="KW-0812">Transmembrane</keyword>
<feature type="transmembrane region" description="Helical" evidence="2">
    <location>
        <begin position="166"/>
        <end position="191"/>
    </location>
</feature>